<reference evidence="8" key="1">
    <citation type="submission" date="2020-05" db="EMBL/GenBank/DDBJ databases">
        <title>Phylogenomic resolution of chytrid fungi.</title>
        <authorList>
            <person name="Stajich J.E."/>
            <person name="Amses K."/>
            <person name="Simmons R."/>
            <person name="Seto K."/>
            <person name="Myers J."/>
            <person name="Bonds A."/>
            <person name="Quandt C.A."/>
            <person name="Barry K."/>
            <person name="Liu P."/>
            <person name="Grigoriev I."/>
            <person name="Longcore J.E."/>
            <person name="James T.Y."/>
        </authorList>
    </citation>
    <scope>NUCLEOTIDE SEQUENCE</scope>
    <source>
        <strain evidence="8">JEL0318</strain>
    </source>
</reference>
<dbReference type="PANTHER" id="PTHR10698">
    <property type="entry name" value="V-TYPE PROTON ATPASE SUBUNIT H"/>
    <property type="match status" value="1"/>
</dbReference>
<comment type="function">
    <text evidence="5">Subunit of the V1 complex of vacuolar(H+)-ATPase (V-ATPase), a multisubunit enzyme composed of a peripheral complex (V1) that hydrolyzes ATP and a membrane integral complex (V0) that translocates protons. V-ATPase is responsible for acidifying and maintaining the pH of intracellular compartments.</text>
</comment>
<keyword evidence="3 5" id="KW-0375">Hydrogen ion transport</keyword>
<keyword evidence="2 5" id="KW-0813">Transport</keyword>
<dbReference type="Gene3D" id="1.25.40.150">
    <property type="entry name" value="V-type ATPase, subunit H, C-terminal domain"/>
    <property type="match status" value="1"/>
</dbReference>
<comment type="caution">
    <text evidence="8">The sequence shown here is derived from an EMBL/GenBank/DDBJ whole genome shotgun (WGS) entry which is preliminary data.</text>
</comment>
<proteinExistence type="inferred from homology"/>
<accession>A0AAD5SJD2</accession>
<dbReference type="InterPro" id="IPR011989">
    <property type="entry name" value="ARM-like"/>
</dbReference>
<dbReference type="AlphaFoldDB" id="A0AAD5SJD2"/>
<dbReference type="GO" id="GO:0000221">
    <property type="term" value="C:vacuolar proton-transporting V-type ATPase, V1 domain"/>
    <property type="evidence" value="ECO:0007669"/>
    <property type="project" value="UniProtKB-UniRule"/>
</dbReference>
<dbReference type="InterPro" id="IPR016024">
    <property type="entry name" value="ARM-type_fold"/>
</dbReference>
<dbReference type="PIRSF" id="PIRSF032184">
    <property type="entry name" value="ATPase_V1_H"/>
    <property type="match status" value="1"/>
</dbReference>
<feature type="region of interest" description="Disordered" evidence="6">
    <location>
        <begin position="1"/>
        <end position="21"/>
    </location>
</feature>
<dbReference type="PANTHER" id="PTHR10698:SF0">
    <property type="entry name" value="V-TYPE PROTON ATPASE SUBUNIT H"/>
    <property type="match status" value="1"/>
</dbReference>
<dbReference type="SUPFAM" id="SSF48371">
    <property type="entry name" value="ARM repeat"/>
    <property type="match status" value="1"/>
</dbReference>
<sequence length="474" mass="53228">MSHTPTKPAAPAGAPAGAAPTADTADVSIDAPIVASHNKYLEDQSNTIRARTIPWEGYQRATLITEEELAQIRQFEKSPAAALSEAGDKYILMFLTLLQKLVRTDTIQNILVLIDDVLQADDNTPSIFFKLAEQNEDPNLPYAPFTKLLKKDDEYIQLKSAKILIFLLLQSDSPTTYDPTDLFAWLASQMQSTNASVVDIAVQLLQSLLSITQYRLPFYQSGTGMVTLVDILKKNMTNPQMQYQTIYILWLLTYIRDIAADLQRKFDVVPLFLDIAKAAIKEKVVRVIVATFRNILEKAPQENMSAFIGNKVLNVAETLSGRKWSDTEIGEDLEFIKEELSKSVANLSTFDEYASEVRSGKLEWSPAHLSEQFWKQNAGRLNEKDYELLRLLSRTIATSRTSVVLAVAAHDVGQYAKHCSNGKKAIQDIGIKTQVMQLMTHEDPDVRYQALVAVQYVFLDSRLFQLSRSLTKNL</sequence>
<dbReference type="GO" id="GO:0046961">
    <property type="term" value="F:proton-transporting ATPase activity, rotational mechanism"/>
    <property type="evidence" value="ECO:0007669"/>
    <property type="project" value="UniProtKB-UniRule"/>
</dbReference>
<protein>
    <recommendedName>
        <fullName evidence="5">V-type proton ATPase subunit H</fullName>
    </recommendedName>
</protein>
<evidence type="ECO:0000256" key="2">
    <source>
        <dbReference type="ARBA" id="ARBA00022448"/>
    </source>
</evidence>
<evidence type="ECO:0000256" key="5">
    <source>
        <dbReference type="PIRNR" id="PIRNR032184"/>
    </source>
</evidence>
<name>A0AAD5SJD2_9FUNG</name>
<dbReference type="InterPro" id="IPR004908">
    <property type="entry name" value="ATPase_V1-cplx_hsu"/>
</dbReference>
<feature type="domain" description="ATPase V1 complex subunit H C-terminal" evidence="7">
    <location>
        <begin position="346"/>
        <end position="459"/>
    </location>
</feature>
<dbReference type="Pfam" id="PF03224">
    <property type="entry name" value="V-ATPase_H_N"/>
    <property type="match status" value="1"/>
</dbReference>
<organism evidence="8 9">
    <name type="scientific">Rhizophlyctis rosea</name>
    <dbReference type="NCBI Taxonomy" id="64517"/>
    <lineage>
        <taxon>Eukaryota</taxon>
        <taxon>Fungi</taxon>
        <taxon>Fungi incertae sedis</taxon>
        <taxon>Chytridiomycota</taxon>
        <taxon>Chytridiomycota incertae sedis</taxon>
        <taxon>Chytridiomycetes</taxon>
        <taxon>Rhizophlyctidales</taxon>
        <taxon>Rhizophlyctidaceae</taxon>
        <taxon>Rhizophlyctis</taxon>
    </lineage>
</organism>
<dbReference type="Pfam" id="PF11698">
    <property type="entry name" value="V-ATPase_H_C"/>
    <property type="match status" value="1"/>
</dbReference>
<comment type="similarity">
    <text evidence="1 5">Belongs to the V-ATPase H subunit family.</text>
</comment>
<dbReference type="Proteomes" id="UP001212841">
    <property type="component" value="Unassembled WGS sequence"/>
</dbReference>
<keyword evidence="9" id="KW-1185">Reference proteome</keyword>
<comment type="subunit">
    <text evidence="5">V-ATPase is a heteromultimeric enzyme made up of two complexes: the ATP-hydrolytic V1 complex and the proton translocation V0 complex.</text>
</comment>
<gene>
    <name evidence="8" type="primary">VMA13</name>
    <name evidence="8" type="ORF">HK097_001242</name>
</gene>
<evidence type="ECO:0000256" key="6">
    <source>
        <dbReference type="SAM" id="MobiDB-lite"/>
    </source>
</evidence>
<evidence type="ECO:0000313" key="8">
    <source>
        <dbReference type="EMBL" id="KAJ3054634.1"/>
    </source>
</evidence>
<evidence type="ECO:0000313" key="9">
    <source>
        <dbReference type="Proteomes" id="UP001212841"/>
    </source>
</evidence>
<dbReference type="InterPro" id="IPR011987">
    <property type="entry name" value="ATPase_V1-cplx_hsu_C"/>
</dbReference>
<evidence type="ECO:0000256" key="1">
    <source>
        <dbReference type="ARBA" id="ARBA00008613"/>
    </source>
</evidence>
<evidence type="ECO:0000259" key="7">
    <source>
        <dbReference type="Pfam" id="PF11698"/>
    </source>
</evidence>
<evidence type="ECO:0000256" key="3">
    <source>
        <dbReference type="ARBA" id="ARBA00022781"/>
    </source>
</evidence>
<dbReference type="EMBL" id="JADGJD010000124">
    <property type="protein sequence ID" value="KAJ3054634.1"/>
    <property type="molecule type" value="Genomic_DNA"/>
</dbReference>
<keyword evidence="4 5" id="KW-0406">Ion transport</keyword>
<dbReference type="Gene3D" id="1.25.10.10">
    <property type="entry name" value="Leucine-rich Repeat Variant"/>
    <property type="match status" value="1"/>
</dbReference>
<evidence type="ECO:0000256" key="4">
    <source>
        <dbReference type="ARBA" id="ARBA00023065"/>
    </source>
</evidence>
<dbReference type="InterPro" id="IPR038497">
    <property type="entry name" value="ATPase_V1-cplx_hsu_C_sf"/>
</dbReference>
<dbReference type="GO" id="GO:0000329">
    <property type="term" value="C:fungal-type vacuole membrane"/>
    <property type="evidence" value="ECO:0007669"/>
    <property type="project" value="TreeGrafter"/>
</dbReference>